<dbReference type="Pfam" id="PF02643">
    <property type="entry name" value="DUF192"/>
    <property type="match status" value="1"/>
</dbReference>
<accession>A0A7X2ZR64</accession>
<organism evidence="1 2">
    <name type="scientific">Zobellia amurskyensis</name>
    <dbReference type="NCBI Taxonomy" id="248905"/>
    <lineage>
        <taxon>Bacteria</taxon>
        <taxon>Pseudomonadati</taxon>
        <taxon>Bacteroidota</taxon>
        <taxon>Flavobacteriia</taxon>
        <taxon>Flavobacteriales</taxon>
        <taxon>Flavobacteriaceae</taxon>
        <taxon>Zobellia</taxon>
    </lineage>
</organism>
<reference evidence="1 2" key="1">
    <citation type="journal article" date="2019" name="Mar. Drugs">
        <title>Comparative Genomics and CAZyme Genome Repertoires of Marine Zobellia amurskyensis KMM 3526(T) and Zobellia laminariae KMM 3676(T).</title>
        <authorList>
            <person name="Chernysheva N."/>
            <person name="Bystritskaya E."/>
            <person name="Stenkova A."/>
            <person name="Golovkin I."/>
            <person name="Nedashkovskaya O."/>
            <person name="Isaeva M."/>
        </authorList>
    </citation>
    <scope>NUCLEOTIDE SEQUENCE [LARGE SCALE GENOMIC DNA]</scope>
    <source>
        <strain evidence="1 2">KMM 3526</strain>
    </source>
</reference>
<comment type="caution">
    <text evidence="1">The sequence shown here is derived from an EMBL/GenBank/DDBJ whole genome shotgun (WGS) entry which is preliminary data.</text>
</comment>
<evidence type="ECO:0000313" key="2">
    <source>
        <dbReference type="Proteomes" id="UP000540519"/>
    </source>
</evidence>
<name>A0A7X2ZR64_9FLAO</name>
<dbReference type="InterPro" id="IPR038695">
    <property type="entry name" value="Saro_0823-like_sf"/>
</dbReference>
<gene>
    <name evidence="1" type="ORF">D9O36_03220</name>
</gene>
<keyword evidence="2" id="KW-1185">Reference proteome</keyword>
<protein>
    <submittedName>
        <fullName evidence="1">DUF192 domain-containing protein</fullName>
    </submittedName>
</protein>
<dbReference type="InterPro" id="IPR003795">
    <property type="entry name" value="DUF192"/>
</dbReference>
<proteinExistence type="predicted"/>
<dbReference type="PANTHER" id="PTHR37953:SF1">
    <property type="entry name" value="UPF0127 PROTEIN MJ1496"/>
    <property type="match status" value="1"/>
</dbReference>
<evidence type="ECO:0000313" key="1">
    <source>
        <dbReference type="EMBL" id="MUH34843.1"/>
    </source>
</evidence>
<sequence length="162" mass="18368">MKNIKTYLYITLFTFVFNSCKEEAKKVVKAEPVVFKKEGELSIFKQKTDSVIASFDIEIADSEYETQTGLMYRKSMKANRGMLFVFPDVAAHSFYMKNTEFPLDLIFIKEDMTIANYHENAQPLNESSLPSAGPVQYVLELNAGLVQNIGLQPGDSIAYKKL</sequence>
<dbReference type="EMBL" id="RCNR01000004">
    <property type="protein sequence ID" value="MUH34843.1"/>
    <property type="molecule type" value="Genomic_DNA"/>
</dbReference>
<dbReference type="PANTHER" id="PTHR37953">
    <property type="entry name" value="UPF0127 PROTEIN MJ1496"/>
    <property type="match status" value="1"/>
</dbReference>
<dbReference type="Gene3D" id="2.60.120.1140">
    <property type="entry name" value="Protein of unknown function DUF192"/>
    <property type="match status" value="1"/>
</dbReference>
<dbReference type="RefSeq" id="WP_155598821.1">
    <property type="nucleotide sequence ID" value="NZ_RCNR01000004.1"/>
</dbReference>
<dbReference type="Proteomes" id="UP000540519">
    <property type="component" value="Unassembled WGS sequence"/>
</dbReference>
<dbReference type="OrthoDB" id="5526466at2"/>
<dbReference type="AlphaFoldDB" id="A0A7X2ZR64"/>